<organism evidence="1 2">
    <name type="scientific">Citrobacter freundii</name>
    <dbReference type="NCBI Taxonomy" id="546"/>
    <lineage>
        <taxon>Bacteria</taxon>
        <taxon>Pseudomonadati</taxon>
        <taxon>Pseudomonadota</taxon>
        <taxon>Gammaproteobacteria</taxon>
        <taxon>Enterobacterales</taxon>
        <taxon>Enterobacteriaceae</taxon>
        <taxon>Citrobacter</taxon>
        <taxon>Citrobacter freundii complex</taxon>
    </lineage>
</organism>
<dbReference type="AlphaFoldDB" id="A0A7G2IS87"/>
<dbReference type="Proteomes" id="UP000019194">
    <property type="component" value="Unassembled WGS sequence"/>
</dbReference>
<proteinExistence type="predicted"/>
<protein>
    <submittedName>
        <fullName evidence="1">Uncharacterized protein</fullName>
    </submittedName>
</protein>
<accession>A0A7G2IS87</accession>
<dbReference type="EMBL" id="CBWP010000039">
    <property type="protein sequence ID" value="CDL38244.1"/>
    <property type="molecule type" value="Genomic_DNA"/>
</dbReference>
<evidence type="ECO:0000313" key="1">
    <source>
        <dbReference type="EMBL" id="CDL38244.1"/>
    </source>
</evidence>
<reference evidence="1 2" key="1">
    <citation type="submission" date="2013-10" db="EMBL/GenBank/DDBJ databases">
        <title>Antibiotic resistance diversity of beta-lactamase producers in the General Hospital Vienna.</title>
        <authorList>
            <person name="Barisic I."/>
            <person name="Mitteregger D."/>
            <person name="Hirschl A.M."/>
            <person name="Noehammer C."/>
            <person name="Wiesinger-Mayr H."/>
        </authorList>
    </citation>
    <scope>NUCLEOTIDE SEQUENCE [LARGE SCALE GENOMIC DNA]</scope>
    <source>
        <strain evidence="1 2">ISC11</strain>
    </source>
</reference>
<sequence length="50" mass="5996">MVRLTVKNHSHSEYEGLKTHIFAKNHIQLILFNLFLFKIVRNALFNSIWL</sequence>
<comment type="caution">
    <text evidence="1">The sequence shown here is derived from an EMBL/GenBank/DDBJ whole genome shotgun (WGS) entry which is preliminary data.</text>
</comment>
<name>A0A7G2IS87_CITFR</name>
<evidence type="ECO:0000313" key="2">
    <source>
        <dbReference type="Proteomes" id="UP000019194"/>
    </source>
</evidence>